<dbReference type="InterPro" id="IPR015943">
    <property type="entry name" value="WD40/YVTN_repeat-like_dom_sf"/>
</dbReference>
<dbReference type="Pfam" id="PF00400">
    <property type="entry name" value="WD40"/>
    <property type="match status" value="2"/>
</dbReference>
<keyword evidence="2" id="KW-0677">Repeat</keyword>
<feature type="repeat" description="WD" evidence="3">
    <location>
        <begin position="375"/>
        <end position="402"/>
    </location>
</feature>
<evidence type="ECO:0000256" key="1">
    <source>
        <dbReference type="ARBA" id="ARBA00022574"/>
    </source>
</evidence>
<dbReference type="AlphaFoldDB" id="A0A1Z4LND0"/>
<protein>
    <submittedName>
        <fullName evidence="4">WD-repeat protein</fullName>
    </submittedName>
</protein>
<reference evidence="4 5" key="1">
    <citation type="submission" date="2017-06" db="EMBL/GenBank/DDBJ databases">
        <title>Genome sequencing of cyanobaciteial culture collection at National Institute for Environmental Studies (NIES).</title>
        <authorList>
            <person name="Hirose Y."/>
            <person name="Shimura Y."/>
            <person name="Fujisawa T."/>
            <person name="Nakamura Y."/>
            <person name="Kawachi M."/>
        </authorList>
    </citation>
    <scope>NUCLEOTIDE SEQUENCE [LARGE SCALE GENOMIC DNA]</scope>
    <source>
        <strain evidence="4 5">NIES-267</strain>
    </source>
</reference>
<dbReference type="SUPFAM" id="SSF50978">
    <property type="entry name" value="WD40 repeat-like"/>
    <property type="match status" value="1"/>
</dbReference>
<sequence length="402" mass="45388">MSENQPREYDAVLGGNQAPVDGVVLGGIEGIKRRLQNSDKKHKISAFRNALINYGDAGKELIIQILNDKSPQVKKENYQLLSQNFKPEIQQILLRNIPYDTFECLYHLELYRATLYKFAICSDKKTLVTLSSNDTITVWNLITGKIENSCCCLTPILNANDSVLTAIAVSADNEKCFVGCSDGIILLVDIKANKILKTLRGNSKNITYICTSPDGKFIASGSKEQDIEIWDLITEKIYSSDNKSCDVNFIEISSDSKIAISQSKDNIKIWDLQTKKLLNVLGWDKKVGNCIGSRINPTKKTIVGVNNQNVVQEWNLMNGKLLNRITLDFSYPRNYSFSPDWKTLWGTYPLGIIKIWDWHTAKLLHSLEGYSYQYINSIIFSNNCEFVIMSGNDGKIQVWGLK</sequence>
<dbReference type="PROSITE" id="PS50294">
    <property type="entry name" value="WD_REPEATS_REGION"/>
    <property type="match status" value="2"/>
</dbReference>
<name>A0A1Z4LND0_9CYAN</name>
<evidence type="ECO:0000256" key="3">
    <source>
        <dbReference type="PROSITE-ProRule" id="PRU00221"/>
    </source>
</evidence>
<dbReference type="OrthoDB" id="494465at2"/>
<feature type="repeat" description="WD" evidence="3">
    <location>
        <begin position="199"/>
        <end position="240"/>
    </location>
</feature>
<keyword evidence="1 3" id="KW-0853">WD repeat</keyword>
<accession>A0A1Z4LND0</accession>
<evidence type="ECO:0000256" key="2">
    <source>
        <dbReference type="ARBA" id="ARBA00022737"/>
    </source>
</evidence>
<dbReference type="EMBL" id="AP018227">
    <property type="protein sequence ID" value="BAY82598.1"/>
    <property type="molecule type" value="Genomic_DNA"/>
</dbReference>
<organism evidence="4 5">
    <name type="scientific">Calothrix parasitica NIES-267</name>
    <dbReference type="NCBI Taxonomy" id="1973488"/>
    <lineage>
        <taxon>Bacteria</taxon>
        <taxon>Bacillati</taxon>
        <taxon>Cyanobacteriota</taxon>
        <taxon>Cyanophyceae</taxon>
        <taxon>Nostocales</taxon>
        <taxon>Calotrichaceae</taxon>
        <taxon>Calothrix</taxon>
    </lineage>
</organism>
<gene>
    <name evidence="4" type="ORF">NIES267_20810</name>
</gene>
<proteinExistence type="predicted"/>
<dbReference type="InterPro" id="IPR001680">
    <property type="entry name" value="WD40_rpt"/>
</dbReference>
<dbReference type="PANTHER" id="PTHR22847:SF637">
    <property type="entry name" value="WD REPEAT DOMAIN 5B"/>
    <property type="match status" value="1"/>
</dbReference>
<dbReference type="InterPro" id="IPR036322">
    <property type="entry name" value="WD40_repeat_dom_sf"/>
</dbReference>
<dbReference type="Gene3D" id="2.130.10.10">
    <property type="entry name" value="YVTN repeat-like/Quinoprotein amine dehydrogenase"/>
    <property type="match status" value="2"/>
</dbReference>
<dbReference type="Proteomes" id="UP000218418">
    <property type="component" value="Chromosome"/>
</dbReference>
<evidence type="ECO:0000313" key="4">
    <source>
        <dbReference type="EMBL" id="BAY82598.1"/>
    </source>
</evidence>
<keyword evidence="5" id="KW-1185">Reference proteome</keyword>
<evidence type="ECO:0000313" key="5">
    <source>
        <dbReference type="Proteomes" id="UP000218418"/>
    </source>
</evidence>
<dbReference type="PROSITE" id="PS50082">
    <property type="entry name" value="WD_REPEATS_2"/>
    <property type="match status" value="2"/>
</dbReference>
<dbReference type="PANTHER" id="PTHR22847">
    <property type="entry name" value="WD40 REPEAT PROTEIN"/>
    <property type="match status" value="1"/>
</dbReference>
<dbReference type="SMART" id="SM00320">
    <property type="entry name" value="WD40"/>
    <property type="match status" value="5"/>
</dbReference>